<dbReference type="PROSITE" id="PS50941">
    <property type="entry name" value="CHIT_BIND_I_2"/>
    <property type="match status" value="2"/>
</dbReference>
<evidence type="ECO:0000256" key="8">
    <source>
        <dbReference type="ARBA" id="ARBA00023295"/>
    </source>
</evidence>
<evidence type="ECO:0000256" key="2">
    <source>
        <dbReference type="ARBA" id="ARBA00012729"/>
    </source>
</evidence>
<proteinExistence type="predicted"/>
<gene>
    <name evidence="13" type="ORF">MKW94_014879</name>
</gene>
<keyword evidence="9" id="KW-0624">Polysaccharide degradation</keyword>
<dbReference type="Gene3D" id="3.30.60.10">
    <property type="entry name" value="Endochitinase-like"/>
    <property type="match status" value="2"/>
</dbReference>
<dbReference type="InterPro" id="IPR001002">
    <property type="entry name" value="Chitin-bd_1"/>
</dbReference>
<evidence type="ECO:0000256" key="5">
    <source>
        <dbReference type="ARBA" id="ARBA00023024"/>
    </source>
</evidence>
<keyword evidence="14" id="KW-1185">Reference proteome</keyword>
<dbReference type="FunFam" id="3.30.20.10:FF:000001">
    <property type="entry name" value="Endochitinase (Chitinase)"/>
    <property type="match status" value="2"/>
</dbReference>
<feature type="disulfide bond" evidence="10">
    <location>
        <begin position="31"/>
        <end position="43"/>
    </location>
</feature>
<accession>A0AA42AUX2</accession>
<evidence type="ECO:0000256" key="3">
    <source>
        <dbReference type="ARBA" id="ARBA00022669"/>
    </source>
</evidence>
<evidence type="ECO:0000256" key="11">
    <source>
        <dbReference type="SAM" id="SignalP"/>
    </source>
</evidence>
<evidence type="ECO:0000256" key="9">
    <source>
        <dbReference type="ARBA" id="ARBA00023326"/>
    </source>
</evidence>
<feature type="disulfide bond" evidence="10">
    <location>
        <begin position="36"/>
        <end position="50"/>
    </location>
</feature>
<dbReference type="PANTHER" id="PTHR22595:SF197">
    <property type="entry name" value="CHITINASE FAMILY PROTEIN"/>
    <property type="match status" value="1"/>
</dbReference>
<keyword evidence="8" id="KW-0326">Glycosidase</keyword>
<keyword evidence="11" id="KW-0732">Signal</keyword>
<evidence type="ECO:0000256" key="6">
    <source>
        <dbReference type="ARBA" id="ARBA00023157"/>
    </source>
</evidence>
<dbReference type="SMART" id="SM00270">
    <property type="entry name" value="ChtBD1"/>
    <property type="match status" value="2"/>
</dbReference>
<organism evidence="13 14">
    <name type="scientific">Papaver nudicaule</name>
    <name type="common">Iceland poppy</name>
    <dbReference type="NCBI Taxonomy" id="74823"/>
    <lineage>
        <taxon>Eukaryota</taxon>
        <taxon>Viridiplantae</taxon>
        <taxon>Streptophyta</taxon>
        <taxon>Embryophyta</taxon>
        <taxon>Tracheophyta</taxon>
        <taxon>Spermatophyta</taxon>
        <taxon>Magnoliopsida</taxon>
        <taxon>Ranunculales</taxon>
        <taxon>Papaveraceae</taxon>
        <taxon>Papaveroideae</taxon>
        <taxon>Papaver</taxon>
    </lineage>
</organism>
<evidence type="ECO:0000256" key="10">
    <source>
        <dbReference type="PROSITE-ProRule" id="PRU00261"/>
    </source>
</evidence>
<feature type="domain" description="Chitin-binding type-1" evidence="12">
    <location>
        <begin position="294"/>
        <end position="329"/>
    </location>
</feature>
<dbReference type="Gene3D" id="3.30.20.10">
    <property type="entry name" value="Endochitinase, domain 2"/>
    <property type="match status" value="2"/>
</dbReference>
<keyword evidence="5" id="KW-0146">Chitin degradation</keyword>
<comment type="caution">
    <text evidence="13">The sequence shown here is derived from an EMBL/GenBank/DDBJ whole genome shotgun (WGS) entry which is preliminary data.</text>
</comment>
<evidence type="ECO:0000256" key="7">
    <source>
        <dbReference type="ARBA" id="ARBA00023277"/>
    </source>
</evidence>
<dbReference type="Pfam" id="PF00182">
    <property type="entry name" value="Glyco_hydro_19"/>
    <property type="match status" value="3"/>
</dbReference>
<comment type="caution">
    <text evidence="10">Lacks conserved residue(s) required for the propagation of feature annotation.</text>
</comment>
<keyword evidence="4" id="KW-0378">Hydrolase</keyword>
<dbReference type="InterPro" id="IPR000726">
    <property type="entry name" value="Glyco_hydro_19_cat"/>
</dbReference>
<dbReference type="EMBL" id="JAJJMA010229469">
    <property type="protein sequence ID" value="MCL7041953.1"/>
    <property type="molecule type" value="Genomic_DNA"/>
</dbReference>
<reference evidence="13" key="1">
    <citation type="submission" date="2022-03" db="EMBL/GenBank/DDBJ databases">
        <title>A functionally conserved STORR gene fusion in Papaver species that diverged 16.8 million years ago.</title>
        <authorList>
            <person name="Catania T."/>
        </authorList>
    </citation>
    <scope>NUCLEOTIDE SEQUENCE</scope>
    <source>
        <strain evidence="13">S-191538</strain>
    </source>
</reference>
<dbReference type="AlphaFoldDB" id="A0AA42AUX2"/>
<name>A0AA42AUX2_PAPNU</name>
<feature type="chain" id="PRO_5041378130" description="chitinase" evidence="11">
    <location>
        <begin position="27"/>
        <end position="539"/>
    </location>
</feature>
<dbReference type="PANTHER" id="PTHR22595">
    <property type="entry name" value="CHITINASE-RELATED"/>
    <property type="match status" value="1"/>
</dbReference>
<feature type="domain" description="Chitin-binding type-1" evidence="12">
    <location>
        <begin position="26"/>
        <end position="61"/>
    </location>
</feature>
<dbReference type="EC" id="3.2.1.14" evidence="2"/>
<dbReference type="GO" id="GO:0016998">
    <property type="term" value="P:cell wall macromolecule catabolic process"/>
    <property type="evidence" value="ECO:0007669"/>
    <property type="project" value="InterPro"/>
</dbReference>
<dbReference type="SUPFAM" id="SSF53955">
    <property type="entry name" value="Lysozyme-like"/>
    <property type="match status" value="2"/>
</dbReference>
<feature type="signal peptide" evidence="11">
    <location>
        <begin position="1"/>
        <end position="26"/>
    </location>
</feature>
<evidence type="ECO:0000259" key="12">
    <source>
        <dbReference type="PROSITE" id="PS50941"/>
    </source>
</evidence>
<dbReference type="GO" id="GO:0006032">
    <property type="term" value="P:chitin catabolic process"/>
    <property type="evidence" value="ECO:0007669"/>
    <property type="project" value="UniProtKB-KW"/>
</dbReference>
<dbReference type="GO" id="GO:0008843">
    <property type="term" value="F:endochitinase activity"/>
    <property type="evidence" value="ECO:0007669"/>
    <property type="project" value="UniProtKB-EC"/>
</dbReference>
<protein>
    <recommendedName>
        <fullName evidence="2">chitinase</fullName>
        <ecNumber evidence="2">3.2.1.14</ecNumber>
    </recommendedName>
</protein>
<dbReference type="Pfam" id="PF00187">
    <property type="entry name" value="Chitin_bind_1"/>
    <property type="match status" value="2"/>
</dbReference>
<dbReference type="PROSITE" id="PS00026">
    <property type="entry name" value="CHIT_BIND_I_1"/>
    <property type="match status" value="2"/>
</dbReference>
<dbReference type="SUPFAM" id="SSF57016">
    <property type="entry name" value="Plant lectins/antimicrobial peptides"/>
    <property type="match status" value="2"/>
</dbReference>
<evidence type="ECO:0000256" key="4">
    <source>
        <dbReference type="ARBA" id="ARBA00022801"/>
    </source>
</evidence>
<sequence>MVAFNIVKLVAIMAILAAFSSDSVVGQNCGCKSGLCCSQWGYCGTGKPYCGAGCQQGPCTAAPPVSTGGPSVDSMVTPAFFNRIIAQAGSGCEGKTFYKRSTFLAAAKANPKFGHAGTVTKSKREIAAFFAHVTHETGHFCYVREIARGKYCQSSKQYPCAPGKNYYGRGPIQITWNYNYGACGKSIGENLLKNPDLVATNSTIAFKTAFWFWMKNVHSVITSGGGFGRTIRRINGGECGGGNSAAVQNRVKYYKKYCAQLAFKNSKMVAFNNIVKLVAVVGILAALLSDSAVGQNCGCKSGLCCSQWGYCGTGKPYCGTGCQQGRCTGSPPVSTGGLSVDSIVTPAFFNRIIAQAGSGCEGKTFYKRSTFLAAAKANPKFGHAGSVTKSKREIAAFFAHVTHETGHFCYIREIARGTYCQSSKQYPCAPGKKYYGRGPIQITWNYNYGACGKSIGENLLQNPDLVATNSTIAFKTAFWFWMKNVHSVITSGGGFGRTIRRINGGECGGGNRAAVENRVKYYKAYCKQIGVTPGPNLTC</sequence>
<feature type="disulfide bond" evidence="10">
    <location>
        <begin position="299"/>
        <end position="311"/>
    </location>
</feature>
<keyword evidence="7" id="KW-0119">Carbohydrate metabolism</keyword>
<feature type="disulfide bond" evidence="10">
    <location>
        <begin position="304"/>
        <end position="318"/>
    </location>
</feature>
<evidence type="ECO:0000313" key="14">
    <source>
        <dbReference type="Proteomes" id="UP001177140"/>
    </source>
</evidence>
<dbReference type="PROSITE" id="PS00774">
    <property type="entry name" value="CHITINASE_19_2"/>
    <property type="match status" value="2"/>
</dbReference>
<dbReference type="GO" id="GO:0000272">
    <property type="term" value="P:polysaccharide catabolic process"/>
    <property type="evidence" value="ECO:0007669"/>
    <property type="project" value="UniProtKB-KW"/>
</dbReference>
<dbReference type="CDD" id="cd00325">
    <property type="entry name" value="chitinase_GH19"/>
    <property type="match status" value="2"/>
</dbReference>
<dbReference type="CDD" id="cd00035">
    <property type="entry name" value="ChtBD1"/>
    <property type="match status" value="2"/>
</dbReference>
<dbReference type="InterPro" id="IPR036861">
    <property type="entry name" value="Endochitinase-like_sf"/>
</dbReference>
<dbReference type="Proteomes" id="UP001177140">
    <property type="component" value="Unassembled WGS sequence"/>
</dbReference>
<dbReference type="GO" id="GO:0008061">
    <property type="term" value="F:chitin binding"/>
    <property type="evidence" value="ECO:0007669"/>
    <property type="project" value="UniProtKB-UniRule"/>
</dbReference>
<evidence type="ECO:0000313" key="13">
    <source>
        <dbReference type="EMBL" id="MCL7041953.1"/>
    </source>
</evidence>
<dbReference type="InterPro" id="IPR023346">
    <property type="entry name" value="Lysozyme-like_dom_sf"/>
</dbReference>
<evidence type="ECO:0000256" key="1">
    <source>
        <dbReference type="ARBA" id="ARBA00000822"/>
    </source>
</evidence>
<comment type="catalytic activity">
    <reaction evidence="1">
        <text>Random endo-hydrolysis of N-acetyl-beta-D-glucosaminide (1-&gt;4)-beta-linkages in chitin and chitodextrins.</text>
        <dbReference type="EC" id="3.2.1.14"/>
    </reaction>
</comment>
<dbReference type="Gene3D" id="1.10.530.10">
    <property type="match status" value="2"/>
</dbReference>
<keyword evidence="3 10" id="KW-0147">Chitin-binding</keyword>
<keyword evidence="6 10" id="KW-1015">Disulfide bond</keyword>
<dbReference type="InterPro" id="IPR018371">
    <property type="entry name" value="Chitin-binding_1_CS"/>
</dbReference>